<name>A0A4R6J7N9_9ACTN</name>
<sequence length="124" mass="12909">MTRTSDVGSAITDFADTFGFTLMNQAQAKLSPQLRELHRAILTAFGDTGVAPTVAWIADRASLLGTDPDQALASLADADLVHTADGSVTVAYPRSPAARRRTESSSTTAPPPGRCAAPTPLASR</sequence>
<evidence type="ECO:0000313" key="2">
    <source>
        <dbReference type="EMBL" id="TDO30406.1"/>
    </source>
</evidence>
<gene>
    <name evidence="2" type="ORF">EV643_13820</name>
</gene>
<feature type="region of interest" description="Disordered" evidence="1">
    <location>
        <begin position="91"/>
        <end position="124"/>
    </location>
</feature>
<accession>A0A4R6J7N9</accession>
<dbReference type="Proteomes" id="UP000295388">
    <property type="component" value="Unassembled WGS sequence"/>
</dbReference>
<protein>
    <submittedName>
        <fullName evidence="2">Uncharacterized protein</fullName>
    </submittedName>
</protein>
<evidence type="ECO:0000313" key="3">
    <source>
        <dbReference type="Proteomes" id="UP000295388"/>
    </source>
</evidence>
<dbReference type="RefSeq" id="WP_238166156.1">
    <property type="nucleotide sequence ID" value="NZ_SNWQ01000038.1"/>
</dbReference>
<dbReference type="EMBL" id="SNWQ01000038">
    <property type="protein sequence ID" value="TDO30406.1"/>
    <property type="molecule type" value="Genomic_DNA"/>
</dbReference>
<keyword evidence="3" id="KW-1185">Reference proteome</keyword>
<evidence type="ECO:0000256" key="1">
    <source>
        <dbReference type="SAM" id="MobiDB-lite"/>
    </source>
</evidence>
<proteinExistence type="predicted"/>
<organism evidence="2 3">
    <name type="scientific">Kribbella caucasensis</name>
    <dbReference type="NCBI Taxonomy" id="2512215"/>
    <lineage>
        <taxon>Bacteria</taxon>
        <taxon>Bacillati</taxon>
        <taxon>Actinomycetota</taxon>
        <taxon>Actinomycetes</taxon>
        <taxon>Propionibacteriales</taxon>
        <taxon>Kribbellaceae</taxon>
        <taxon>Kribbella</taxon>
    </lineage>
</organism>
<reference evidence="2 3" key="1">
    <citation type="submission" date="2019-03" db="EMBL/GenBank/DDBJ databases">
        <title>Genomic Encyclopedia of Type Strains, Phase III (KMG-III): the genomes of soil and plant-associated and newly described type strains.</title>
        <authorList>
            <person name="Whitman W."/>
        </authorList>
    </citation>
    <scope>NUCLEOTIDE SEQUENCE [LARGE SCALE GENOMIC DNA]</scope>
    <source>
        <strain evidence="2 3">VKM Ac-2527</strain>
    </source>
</reference>
<comment type="caution">
    <text evidence="2">The sequence shown here is derived from an EMBL/GenBank/DDBJ whole genome shotgun (WGS) entry which is preliminary data.</text>
</comment>
<dbReference type="AlphaFoldDB" id="A0A4R6J7N9"/>
<dbReference type="Gene3D" id="3.30.450.410">
    <property type="match status" value="1"/>
</dbReference>
<dbReference type="InterPro" id="IPR053717">
    <property type="entry name" value="MerB_lyase_sf"/>
</dbReference>